<dbReference type="AlphaFoldDB" id="A0A0A9HTQ1"/>
<reference evidence="1" key="1">
    <citation type="submission" date="2014-09" db="EMBL/GenBank/DDBJ databases">
        <authorList>
            <person name="Magalhaes I.L.F."/>
            <person name="Oliveira U."/>
            <person name="Santos F.R."/>
            <person name="Vidigal T.H.D.A."/>
            <person name="Brescovit A.D."/>
            <person name="Santos A.J."/>
        </authorList>
    </citation>
    <scope>NUCLEOTIDE SEQUENCE</scope>
    <source>
        <tissue evidence="1">Shoot tissue taken approximately 20 cm above the soil surface</tissue>
    </source>
</reference>
<reference evidence="1" key="2">
    <citation type="journal article" date="2015" name="Data Brief">
        <title>Shoot transcriptome of the giant reed, Arundo donax.</title>
        <authorList>
            <person name="Barrero R.A."/>
            <person name="Guerrero F.D."/>
            <person name="Moolhuijzen P."/>
            <person name="Goolsby J.A."/>
            <person name="Tidwell J."/>
            <person name="Bellgard S.E."/>
            <person name="Bellgard M.I."/>
        </authorList>
    </citation>
    <scope>NUCLEOTIDE SEQUENCE</scope>
    <source>
        <tissue evidence="1">Shoot tissue taken approximately 20 cm above the soil surface</tissue>
    </source>
</reference>
<evidence type="ECO:0000313" key="1">
    <source>
        <dbReference type="EMBL" id="JAE36298.1"/>
    </source>
</evidence>
<name>A0A0A9HTQ1_ARUDO</name>
<accession>A0A0A9HTQ1</accession>
<sequence>MSAKMLHPRMHQQLNQAFFLATFLGVSFLLAGSALLAVPEAAGVWELRTSCLQDRKKISRNYQ</sequence>
<organism evidence="1">
    <name type="scientific">Arundo donax</name>
    <name type="common">Giant reed</name>
    <name type="synonym">Donax arundinaceus</name>
    <dbReference type="NCBI Taxonomy" id="35708"/>
    <lineage>
        <taxon>Eukaryota</taxon>
        <taxon>Viridiplantae</taxon>
        <taxon>Streptophyta</taxon>
        <taxon>Embryophyta</taxon>
        <taxon>Tracheophyta</taxon>
        <taxon>Spermatophyta</taxon>
        <taxon>Magnoliopsida</taxon>
        <taxon>Liliopsida</taxon>
        <taxon>Poales</taxon>
        <taxon>Poaceae</taxon>
        <taxon>PACMAD clade</taxon>
        <taxon>Arundinoideae</taxon>
        <taxon>Arundineae</taxon>
        <taxon>Arundo</taxon>
    </lineage>
</organism>
<dbReference type="EMBL" id="GBRH01161598">
    <property type="protein sequence ID" value="JAE36298.1"/>
    <property type="molecule type" value="Transcribed_RNA"/>
</dbReference>
<proteinExistence type="predicted"/>
<protein>
    <submittedName>
        <fullName evidence="1">Uncharacterized protein</fullName>
    </submittedName>
</protein>